<dbReference type="EMBL" id="QKWP01004629">
    <property type="protein sequence ID" value="RIB00274.1"/>
    <property type="molecule type" value="Genomic_DNA"/>
</dbReference>
<accession>A0A397TQU5</accession>
<keyword evidence="1" id="KW-0472">Membrane</keyword>
<protein>
    <submittedName>
        <fullName evidence="2">Uncharacterized protein</fullName>
    </submittedName>
</protein>
<dbReference type="AlphaFoldDB" id="A0A397TQU5"/>
<name>A0A397TQU5_9GLOM</name>
<evidence type="ECO:0000256" key="1">
    <source>
        <dbReference type="SAM" id="Phobius"/>
    </source>
</evidence>
<keyword evidence="1" id="KW-1133">Transmembrane helix</keyword>
<dbReference type="Proteomes" id="UP000266673">
    <property type="component" value="Unassembled WGS sequence"/>
</dbReference>
<proteinExistence type="predicted"/>
<organism evidence="2 3">
    <name type="scientific">Gigaspora rosea</name>
    <dbReference type="NCBI Taxonomy" id="44941"/>
    <lineage>
        <taxon>Eukaryota</taxon>
        <taxon>Fungi</taxon>
        <taxon>Fungi incertae sedis</taxon>
        <taxon>Mucoromycota</taxon>
        <taxon>Glomeromycotina</taxon>
        <taxon>Glomeromycetes</taxon>
        <taxon>Diversisporales</taxon>
        <taxon>Gigasporaceae</taxon>
        <taxon>Gigaspora</taxon>
    </lineage>
</organism>
<feature type="transmembrane region" description="Helical" evidence="1">
    <location>
        <begin position="6"/>
        <end position="29"/>
    </location>
</feature>
<sequence>MELLSIHVRAFRLLIISLPISLVSGVHWYHHYWSREYLRCWCHRFSECSLVLVTRVASLEF</sequence>
<evidence type="ECO:0000313" key="3">
    <source>
        <dbReference type="Proteomes" id="UP000266673"/>
    </source>
</evidence>
<gene>
    <name evidence="2" type="ORF">C2G38_2234888</name>
</gene>
<keyword evidence="3" id="KW-1185">Reference proteome</keyword>
<keyword evidence="1" id="KW-0812">Transmembrane</keyword>
<evidence type="ECO:0000313" key="2">
    <source>
        <dbReference type="EMBL" id="RIB00274.1"/>
    </source>
</evidence>
<comment type="caution">
    <text evidence="2">The sequence shown here is derived from an EMBL/GenBank/DDBJ whole genome shotgun (WGS) entry which is preliminary data.</text>
</comment>
<reference evidence="2 3" key="1">
    <citation type="submission" date="2018-06" db="EMBL/GenBank/DDBJ databases">
        <title>Comparative genomics reveals the genomic features of Rhizophagus irregularis, R. cerebriforme, R. diaphanum and Gigaspora rosea, and their symbiotic lifestyle signature.</title>
        <authorList>
            <person name="Morin E."/>
            <person name="San Clemente H."/>
            <person name="Chen E.C.H."/>
            <person name="De La Providencia I."/>
            <person name="Hainaut M."/>
            <person name="Kuo A."/>
            <person name="Kohler A."/>
            <person name="Murat C."/>
            <person name="Tang N."/>
            <person name="Roy S."/>
            <person name="Loubradou J."/>
            <person name="Henrissat B."/>
            <person name="Grigoriev I.V."/>
            <person name="Corradi N."/>
            <person name="Roux C."/>
            <person name="Martin F.M."/>
        </authorList>
    </citation>
    <scope>NUCLEOTIDE SEQUENCE [LARGE SCALE GENOMIC DNA]</scope>
    <source>
        <strain evidence="2 3">DAOM 194757</strain>
    </source>
</reference>